<keyword evidence="1" id="KW-0812">Transmembrane</keyword>
<sequence>MSHSIFTNSFKASHRYIIDNINLAWIIFIAGMIGIMCQDFLGGGDRPLRARGHTALQKLGVLLLLPFGLKVASVYYLVYFLCAVCLADDASQISDRSSVVDPKAVQHTQQPVVTDRFSRSLHTRIVQLPSPGWSIDLEYSLKSHPNLKFVNWHFDFAEGLDRDLAMVPRSTEVLIEYCVERTKFARDEAIDTVLKDHEARFKLIHRQHRAVFTYEFALKCELISIPLEDIPPQFREGKCWSIGVPDLGDFQVFMGKTLSPKQQVVKVDSPKTLPYRQEYRSAVDLAQAKFPILIPILESVSFESNLESNGVIHDPFFQKTIAWDKLTYISLKKVKILARDYRYILSACPKLRKMVIERPGEGYGAYELPDPGNGLARADRLATLHLTDCKMDIRDFLSASAVDLSALTELVLTTYVPQSIGPADVNVNWAGIRILKVSDTLGTHFINGCMARLPHAVIHEGLEVIHM</sequence>
<dbReference type="AlphaFoldDB" id="A0AA38UGL6"/>
<dbReference type="EMBL" id="MU806053">
    <property type="protein sequence ID" value="KAJ3841077.1"/>
    <property type="molecule type" value="Genomic_DNA"/>
</dbReference>
<keyword evidence="3" id="KW-1185">Reference proteome</keyword>
<reference evidence="2" key="1">
    <citation type="submission" date="2022-08" db="EMBL/GenBank/DDBJ databases">
        <authorList>
            <consortium name="DOE Joint Genome Institute"/>
            <person name="Min B."/>
            <person name="Riley R."/>
            <person name="Sierra-Patev S."/>
            <person name="Naranjo-Ortiz M."/>
            <person name="Looney B."/>
            <person name="Konkel Z."/>
            <person name="Slot J.C."/>
            <person name="Sakamoto Y."/>
            <person name="Steenwyk J.L."/>
            <person name="Rokas A."/>
            <person name="Carro J."/>
            <person name="Camarero S."/>
            <person name="Ferreira P."/>
            <person name="Molpeceres G."/>
            <person name="Ruiz-Duenas F.J."/>
            <person name="Serrano A."/>
            <person name="Henrissat B."/>
            <person name="Drula E."/>
            <person name="Hughes K.W."/>
            <person name="Mata J.L."/>
            <person name="Ishikawa N.K."/>
            <person name="Vargas-Isla R."/>
            <person name="Ushijima S."/>
            <person name="Smith C.A."/>
            <person name="Ahrendt S."/>
            <person name="Andreopoulos W."/>
            <person name="He G."/>
            <person name="Labutti K."/>
            <person name="Lipzen A."/>
            <person name="Ng V."/>
            <person name="Sandor L."/>
            <person name="Barry K."/>
            <person name="Martinez A.T."/>
            <person name="Xiao Y."/>
            <person name="Gibbons J.G."/>
            <person name="Terashima K."/>
            <person name="Hibbett D.S."/>
            <person name="Grigoriev I.V."/>
        </authorList>
    </citation>
    <scope>NUCLEOTIDE SEQUENCE</scope>
    <source>
        <strain evidence="2">TFB9207</strain>
    </source>
</reference>
<feature type="transmembrane region" description="Helical" evidence="1">
    <location>
        <begin position="61"/>
        <end position="87"/>
    </location>
</feature>
<keyword evidence="1" id="KW-1133">Transmembrane helix</keyword>
<comment type="caution">
    <text evidence="2">The sequence shown here is derived from an EMBL/GenBank/DDBJ whole genome shotgun (WGS) entry which is preliminary data.</text>
</comment>
<proteinExistence type="predicted"/>
<evidence type="ECO:0000313" key="2">
    <source>
        <dbReference type="EMBL" id="KAJ3841077.1"/>
    </source>
</evidence>
<protein>
    <submittedName>
        <fullName evidence="2">Uncharacterized protein</fullName>
    </submittedName>
</protein>
<keyword evidence="1" id="KW-0472">Membrane</keyword>
<accession>A0AA38UGL6</accession>
<feature type="transmembrane region" description="Helical" evidence="1">
    <location>
        <begin position="21"/>
        <end position="41"/>
    </location>
</feature>
<evidence type="ECO:0000256" key="1">
    <source>
        <dbReference type="SAM" id="Phobius"/>
    </source>
</evidence>
<name>A0AA38UGL6_9AGAR</name>
<dbReference type="Proteomes" id="UP001163846">
    <property type="component" value="Unassembled WGS sequence"/>
</dbReference>
<evidence type="ECO:0000313" key="3">
    <source>
        <dbReference type="Proteomes" id="UP001163846"/>
    </source>
</evidence>
<organism evidence="2 3">
    <name type="scientific">Lentinula raphanica</name>
    <dbReference type="NCBI Taxonomy" id="153919"/>
    <lineage>
        <taxon>Eukaryota</taxon>
        <taxon>Fungi</taxon>
        <taxon>Dikarya</taxon>
        <taxon>Basidiomycota</taxon>
        <taxon>Agaricomycotina</taxon>
        <taxon>Agaricomycetes</taxon>
        <taxon>Agaricomycetidae</taxon>
        <taxon>Agaricales</taxon>
        <taxon>Marasmiineae</taxon>
        <taxon>Omphalotaceae</taxon>
        <taxon>Lentinula</taxon>
    </lineage>
</organism>
<gene>
    <name evidence="2" type="ORF">F5878DRAFT_611325</name>
</gene>